<dbReference type="STRING" id="408657.SAMN04487995_0382"/>
<name>A0A1H6Q7H7_9BACT</name>
<keyword evidence="4" id="KW-1185">Reference proteome</keyword>
<gene>
    <name evidence="3" type="ORF">SAMN04487995_0382</name>
</gene>
<feature type="transmembrane region" description="Helical" evidence="2">
    <location>
        <begin position="45"/>
        <end position="64"/>
    </location>
</feature>
<evidence type="ECO:0000256" key="1">
    <source>
        <dbReference type="SAM" id="MobiDB-lite"/>
    </source>
</evidence>
<evidence type="ECO:0000313" key="4">
    <source>
        <dbReference type="Proteomes" id="UP000199532"/>
    </source>
</evidence>
<dbReference type="AlphaFoldDB" id="A0A1H6Q7H7"/>
<organism evidence="3 4">
    <name type="scientific">Dyadobacter koreensis</name>
    <dbReference type="NCBI Taxonomy" id="408657"/>
    <lineage>
        <taxon>Bacteria</taxon>
        <taxon>Pseudomonadati</taxon>
        <taxon>Bacteroidota</taxon>
        <taxon>Cytophagia</taxon>
        <taxon>Cytophagales</taxon>
        <taxon>Spirosomataceae</taxon>
        <taxon>Dyadobacter</taxon>
    </lineage>
</organism>
<dbReference type="EMBL" id="FNXY01000001">
    <property type="protein sequence ID" value="SEI39749.1"/>
    <property type="molecule type" value="Genomic_DNA"/>
</dbReference>
<evidence type="ECO:0000313" key="3">
    <source>
        <dbReference type="EMBL" id="SEI39749.1"/>
    </source>
</evidence>
<keyword evidence="2" id="KW-0472">Membrane</keyword>
<protein>
    <submittedName>
        <fullName evidence="3">Uncharacterized protein</fullName>
    </submittedName>
</protein>
<proteinExistence type="predicted"/>
<dbReference type="Proteomes" id="UP000199532">
    <property type="component" value="Unassembled WGS sequence"/>
</dbReference>
<keyword evidence="2" id="KW-1133">Transmembrane helix</keyword>
<sequence length="120" mass="13860">MFYRFSPAKKNTRNAAREKRSGTSLRPVRWQLRSFIFRHALTGKLVFYFGLLLLTAGACCLYLLGKGLYNLYQRPAPAWKDFQRLKSQAPLVSPEHLENYLDSLNKATQKDSLNQPHSNL</sequence>
<keyword evidence="2" id="KW-0812">Transmembrane</keyword>
<reference evidence="3 4" key="1">
    <citation type="submission" date="2016-10" db="EMBL/GenBank/DDBJ databases">
        <authorList>
            <person name="de Groot N.N."/>
        </authorList>
    </citation>
    <scope>NUCLEOTIDE SEQUENCE [LARGE SCALE GENOMIC DNA]</scope>
    <source>
        <strain evidence="3 4">DSM 19938</strain>
    </source>
</reference>
<feature type="region of interest" description="Disordered" evidence="1">
    <location>
        <begin position="1"/>
        <end position="20"/>
    </location>
</feature>
<evidence type="ECO:0000256" key="2">
    <source>
        <dbReference type="SAM" id="Phobius"/>
    </source>
</evidence>
<accession>A0A1H6Q7H7</accession>
<dbReference type="RefSeq" id="WP_090331378.1">
    <property type="nucleotide sequence ID" value="NZ_FNXY01000001.1"/>
</dbReference>